<comment type="caution">
    <text evidence="8">The sequence shown here is derived from an EMBL/GenBank/DDBJ whole genome shotgun (WGS) entry which is preliminary data.</text>
</comment>
<comment type="subcellular location">
    <subcellularLocation>
        <location evidence="1">Cell membrane</location>
        <topology evidence="1">Multi-pass membrane protein</topology>
    </subcellularLocation>
</comment>
<feature type="transmembrane region" description="Helical" evidence="7">
    <location>
        <begin position="271"/>
        <end position="290"/>
    </location>
</feature>
<name>A0ABV4T5U7_9EURY</name>
<evidence type="ECO:0000256" key="5">
    <source>
        <dbReference type="ARBA" id="ARBA00022989"/>
    </source>
</evidence>
<dbReference type="Proteomes" id="UP001571980">
    <property type="component" value="Unassembled WGS sequence"/>
</dbReference>
<accession>A0ABV4T5U7</accession>
<evidence type="ECO:0000313" key="9">
    <source>
        <dbReference type="Proteomes" id="UP001571980"/>
    </source>
</evidence>
<keyword evidence="3" id="KW-0808">Transferase</keyword>
<dbReference type="Pfam" id="PF00953">
    <property type="entry name" value="Glycos_transf_4"/>
    <property type="match status" value="1"/>
</dbReference>
<keyword evidence="4 7" id="KW-0812">Transmembrane</keyword>
<sequence>MIEAISLILSLILTHYIAKAMMKAGIVGRDVHKPYEVFVPEMGGLAIVFSILLVGLLTRSPGFILIVFALVSMVGILDDLSNLPQSHKVILSALATFPIMLWVKREYVSLGEVKLYLGLITPIVFWLYTIASANLVNMLAGFNGLEVGTSAIIFLFLYLMSGSKLSLIAFLASLGFLWWNKYPAKVFPGDTGTLSLGALMALIAIENHLELPLAVMLIPHAIDFMLKIRVKFKGKQIGRTKVREDGTLTPPPYLSFLGLIMRVKKVKEWELVLYVWGIEIILGIIGLSLLA</sequence>
<keyword evidence="9" id="KW-1185">Reference proteome</keyword>
<dbReference type="PANTHER" id="PTHR22926">
    <property type="entry name" value="PHOSPHO-N-ACETYLMURAMOYL-PENTAPEPTIDE-TRANSFERASE"/>
    <property type="match status" value="1"/>
</dbReference>
<evidence type="ECO:0000256" key="4">
    <source>
        <dbReference type="ARBA" id="ARBA00022692"/>
    </source>
</evidence>
<evidence type="ECO:0000256" key="1">
    <source>
        <dbReference type="ARBA" id="ARBA00004651"/>
    </source>
</evidence>
<evidence type="ECO:0000256" key="2">
    <source>
        <dbReference type="ARBA" id="ARBA00022475"/>
    </source>
</evidence>
<keyword evidence="5 7" id="KW-1133">Transmembrane helix</keyword>
<feature type="transmembrane region" description="Helical" evidence="7">
    <location>
        <begin position="115"/>
        <end position="140"/>
    </location>
</feature>
<feature type="transmembrane region" description="Helical" evidence="7">
    <location>
        <begin position="152"/>
        <end position="179"/>
    </location>
</feature>
<proteinExistence type="predicted"/>
<dbReference type="InterPro" id="IPR000715">
    <property type="entry name" value="Glycosyl_transferase_4"/>
</dbReference>
<evidence type="ECO:0000256" key="3">
    <source>
        <dbReference type="ARBA" id="ARBA00022679"/>
    </source>
</evidence>
<organism evidence="8 9">
    <name type="scientific">Pyrococcus kukulkanii</name>
    <dbReference type="NCBI Taxonomy" id="1609559"/>
    <lineage>
        <taxon>Archaea</taxon>
        <taxon>Methanobacteriati</taxon>
        <taxon>Methanobacteriota</taxon>
        <taxon>Thermococci</taxon>
        <taxon>Thermococcales</taxon>
        <taxon>Thermococcaceae</taxon>
        <taxon>Pyrococcus</taxon>
    </lineage>
</organism>
<evidence type="ECO:0000256" key="6">
    <source>
        <dbReference type="ARBA" id="ARBA00023136"/>
    </source>
</evidence>
<dbReference type="CDD" id="cd06856">
    <property type="entry name" value="GT_GPT_archaea"/>
    <property type="match status" value="1"/>
</dbReference>
<dbReference type="PANTHER" id="PTHR22926:SF3">
    <property type="entry name" value="UNDECAPRENYL-PHOSPHATE ALPHA-N-ACETYLGLUCOSAMINYL 1-PHOSPHATE TRANSFERASE"/>
    <property type="match status" value="1"/>
</dbReference>
<evidence type="ECO:0000313" key="8">
    <source>
        <dbReference type="EMBL" id="MFA4805060.1"/>
    </source>
</evidence>
<dbReference type="RefSeq" id="WP_372824341.1">
    <property type="nucleotide sequence ID" value="NZ_JARRIC010000001.1"/>
</dbReference>
<keyword evidence="6 7" id="KW-0472">Membrane</keyword>
<keyword evidence="2" id="KW-1003">Cell membrane</keyword>
<gene>
    <name evidence="8" type="ORF">P8X34_10025</name>
</gene>
<feature type="transmembrane region" description="Helical" evidence="7">
    <location>
        <begin position="63"/>
        <end position="80"/>
    </location>
</feature>
<reference evidence="8 9" key="1">
    <citation type="submission" date="2023-03" db="EMBL/GenBank/DDBJ databases">
        <title>Speciation in Pyrococcus: adaptation to high temperature as a mechanism.</title>
        <authorList>
            <person name="Gu J."/>
        </authorList>
    </citation>
    <scope>NUCLEOTIDE SEQUENCE [LARGE SCALE GENOMIC DNA]</scope>
    <source>
        <strain evidence="8 9">LMOA34</strain>
    </source>
</reference>
<protein>
    <submittedName>
        <fullName evidence="8">UDP-N-acetylglucosamine--dolichyl-phosphate N-acetylglucosaminephosphotransferase</fullName>
    </submittedName>
</protein>
<evidence type="ECO:0000256" key="7">
    <source>
        <dbReference type="SAM" id="Phobius"/>
    </source>
</evidence>
<feature type="transmembrane region" description="Helical" evidence="7">
    <location>
        <begin position="38"/>
        <end position="56"/>
    </location>
</feature>
<dbReference type="EMBL" id="JARRIG010000006">
    <property type="protein sequence ID" value="MFA4805060.1"/>
    <property type="molecule type" value="Genomic_DNA"/>
</dbReference>